<dbReference type="GO" id="GO:0019134">
    <property type="term" value="F:glucosamine-1-phosphate N-acetyltransferase activity"/>
    <property type="evidence" value="ECO:0007669"/>
    <property type="project" value="UniProtKB-EC"/>
</dbReference>
<evidence type="ECO:0000259" key="9">
    <source>
        <dbReference type="Pfam" id="PF12804"/>
    </source>
</evidence>
<protein>
    <submittedName>
        <fullName evidence="10">Glycosyl transferase family 2</fullName>
    </submittedName>
</protein>
<dbReference type="CDD" id="cd02540">
    <property type="entry name" value="GT2_GlmU_N_bac"/>
    <property type="match status" value="1"/>
</dbReference>
<comment type="similarity">
    <text evidence="1">In the C-terminal section; belongs to the transferase hexapeptide repeat family.</text>
</comment>
<accession>A0A2L1GRM2</accession>
<dbReference type="Gene3D" id="2.160.10.10">
    <property type="entry name" value="Hexapeptide repeat proteins"/>
    <property type="match status" value="1"/>
</dbReference>
<dbReference type="RefSeq" id="WP_104937540.1">
    <property type="nucleotide sequence ID" value="NZ_CP021255.1"/>
</dbReference>
<dbReference type="Gene3D" id="3.90.550.10">
    <property type="entry name" value="Spore Coat Polysaccharide Biosynthesis Protein SpsA, Chain A"/>
    <property type="match status" value="1"/>
</dbReference>
<organism evidence="10 11">
    <name type="scientific">Desulfobulbus oralis</name>
    <dbReference type="NCBI Taxonomy" id="1986146"/>
    <lineage>
        <taxon>Bacteria</taxon>
        <taxon>Pseudomonadati</taxon>
        <taxon>Thermodesulfobacteriota</taxon>
        <taxon>Desulfobulbia</taxon>
        <taxon>Desulfobulbales</taxon>
        <taxon>Desulfobulbaceae</taxon>
        <taxon>Desulfobulbus</taxon>
    </lineage>
</organism>
<name>A0A2L1GRM2_9BACT</name>
<evidence type="ECO:0000256" key="2">
    <source>
        <dbReference type="ARBA" id="ARBA00007947"/>
    </source>
</evidence>
<evidence type="ECO:0000313" key="11">
    <source>
        <dbReference type="Proteomes" id="UP000239867"/>
    </source>
</evidence>
<dbReference type="InterPro" id="IPR025877">
    <property type="entry name" value="MobA-like_NTP_Trfase"/>
</dbReference>
<evidence type="ECO:0000256" key="8">
    <source>
        <dbReference type="ARBA" id="ARBA00049628"/>
    </source>
</evidence>
<reference evidence="10 11" key="1">
    <citation type="journal article" date="2018" name="MBio">
        <title>Insights into the evolution of host association through the isolation and characterization of a novel human periodontal pathobiont, Desulfobulbus oralis.</title>
        <authorList>
            <person name="Cross K.L."/>
            <person name="Chirania P."/>
            <person name="Xiong W."/>
            <person name="Beall C.J."/>
            <person name="Elkins J.G."/>
            <person name="Giannone R.J."/>
            <person name="Griffen A.L."/>
            <person name="Guss A.M."/>
            <person name="Hettich R.L."/>
            <person name="Joshi S.S."/>
            <person name="Mokrzan E.M."/>
            <person name="Martin R.K."/>
            <person name="Zhulin I.B."/>
            <person name="Leys E.J."/>
            <person name="Podar M."/>
        </authorList>
    </citation>
    <scope>NUCLEOTIDE SEQUENCE [LARGE SCALE GENOMIC DNA]</scope>
    <source>
        <strain evidence="10 11">ORNL</strain>
    </source>
</reference>
<dbReference type="EMBL" id="CP021255">
    <property type="protein sequence ID" value="AVD72331.1"/>
    <property type="molecule type" value="Genomic_DNA"/>
</dbReference>
<dbReference type="InterPro" id="IPR029044">
    <property type="entry name" value="Nucleotide-diphossugar_trans"/>
</dbReference>
<evidence type="ECO:0000256" key="4">
    <source>
        <dbReference type="ARBA" id="ARBA00022695"/>
    </source>
</evidence>
<keyword evidence="11" id="KW-1185">Reference proteome</keyword>
<dbReference type="Proteomes" id="UP000239867">
    <property type="component" value="Chromosome"/>
</dbReference>
<feature type="domain" description="MobA-like NTP transferase" evidence="9">
    <location>
        <begin position="9"/>
        <end position="139"/>
    </location>
</feature>
<keyword evidence="4" id="KW-0548">Nucleotidyltransferase</keyword>
<proteinExistence type="inferred from homology"/>
<dbReference type="KEGG" id="deo:CAY53_09955"/>
<dbReference type="PANTHER" id="PTHR43584:SF3">
    <property type="entry name" value="BIFUNCTIONAL PROTEIN GLMU"/>
    <property type="match status" value="1"/>
</dbReference>
<comment type="function">
    <text evidence="8">Catalyzes the last two sequential reactions in the de novo biosynthetic pathway for UDP-N-acetylglucosamine (UDP-GlcNAc). The C-terminal domain catalyzes the transfer of acetyl group from acetyl coenzyme A to glucosamine-1-phosphate (GlcN-1-P) to produce N-acetylglucosamine-1-phosphate (GlcNAc-1-P), which is converted into UDP-GlcNAc by the transfer of uridine 5-monophosphate (from uridine 5-triphosphate), a reaction catalyzed by the N-terminal domain.</text>
</comment>
<comment type="catalytic activity">
    <reaction evidence="7">
        <text>N-acetyl-alpha-D-glucosamine 1-phosphate + UTP + H(+) = UDP-N-acetyl-alpha-D-glucosamine + diphosphate</text>
        <dbReference type="Rhea" id="RHEA:13509"/>
        <dbReference type="ChEBI" id="CHEBI:15378"/>
        <dbReference type="ChEBI" id="CHEBI:33019"/>
        <dbReference type="ChEBI" id="CHEBI:46398"/>
        <dbReference type="ChEBI" id="CHEBI:57705"/>
        <dbReference type="ChEBI" id="CHEBI:57776"/>
        <dbReference type="EC" id="2.7.7.23"/>
    </reaction>
</comment>
<evidence type="ECO:0000256" key="7">
    <source>
        <dbReference type="ARBA" id="ARBA00048493"/>
    </source>
</evidence>
<dbReference type="PANTHER" id="PTHR43584">
    <property type="entry name" value="NUCLEOTIDYL TRANSFERASE"/>
    <property type="match status" value="1"/>
</dbReference>
<dbReference type="Pfam" id="PF12804">
    <property type="entry name" value="NTP_transf_3"/>
    <property type="match status" value="1"/>
</dbReference>
<evidence type="ECO:0000256" key="6">
    <source>
        <dbReference type="ARBA" id="ARBA00048247"/>
    </source>
</evidence>
<keyword evidence="5" id="KW-0012">Acyltransferase</keyword>
<dbReference type="SUPFAM" id="SSF53448">
    <property type="entry name" value="Nucleotide-diphospho-sugar transferases"/>
    <property type="match status" value="1"/>
</dbReference>
<dbReference type="GO" id="GO:0003977">
    <property type="term" value="F:UDP-N-acetylglucosamine diphosphorylase activity"/>
    <property type="evidence" value="ECO:0007669"/>
    <property type="project" value="UniProtKB-EC"/>
</dbReference>
<evidence type="ECO:0000256" key="5">
    <source>
        <dbReference type="ARBA" id="ARBA00023315"/>
    </source>
</evidence>
<sequence length="337" mass="36395">MTERADRGAIILAAGLGTRMKSERAKVLHEVFYRPMIAHVAGTVLQAGVTRVVCVIGHQKEAVQAALAGLPVGTAVQAEQKGTGHAVLCAQAACAGLTEILILCGDTPLLRPETLSAMLAQHRQHRPALTLMTTKVARPYGYGRILRAEDDGVAAIVEEKDATKVERLITEINAGVYLAEAAFLFSALARVDTNNSQAEMYLTDIVAIARRSGQQVQPFFHDQPQDVLGVNSRVELAQAEAILQERRNMELMRAGVTMLHPATTRVEPGCELGRDCILHGQVSIERGSSLGQGCVVEQGVVLRRCVLGERVRVGAHSVLEGCRLERGLEVPPLTRRP</sequence>
<comment type="catalytic activity">
    <reaction evidence="6">
        <text>alpha-D-glucosamine 1-phosphate + acetyl-CoA = N-acetyl-alpha-D-glucosamine 1-phosphate + CoA + H(+)</text>
        <dbReference type="Rhea" id="RHEA:13725"/>
        <dbReference type="ChEBI" id="CHEBI:15378"/>
        <dbReference type="ChEBI" id="CHEBI:57287"/>
        <dbReference type="ChEBI" id="CHEBI:57288"/>
        <dbReference type="ChEBI" id="CHEBI:57776"/>
        <dbReference type="ChEBI" id="CHEBI:58516"/>
        <dbReference type="EC" id="2.3.1.157"/>
    </reaction>
</comment>
<comment type="similarity">
    <text evidence="2">In the N-terminal section; belongs to the N-acetylglucosamine-1-phosphate uridyltransferase family.</text>
</comment>
<dbReference type="InterPro" id="IPR050065">
    <property type="entry name" value="GlmU-like"/>
</dbReference>
<keyword evidence="3 10" id="KW-0808">Transferase</keyword>
<evidence type="ECO:0000256" key="1">
    <source>
        <dbReference type="ARBA" id="ARBA00007707"/>
    </source>
</evidence>
<evidence type="ECO:0000256" key="3">
    <source>
        <dbReference type="ARBA" id="ARBA00022679"/>
    </source>
</evidence>
<evidence type="ECO:0000313" key="10">
    <source>
        <dbReference type="EMBL" id="AVD72331.1"/>
    </source>
</evidence>
<dbReference type="OrthoDB" id="9775031at2"/>
<dbReference type="AlphaFoldDB" id="A0A2L1GRM2"/>
<gene>
    <name evidence="10" type="ORF">CAY53_09955</name>
</gene>